<proteinExistence type="predicted"/>
<evidence type="ECO:0000259" key="2">
    <source>
        <dbReference type="PROSITE" id="PS50943"/>
    </source>
</evidence>
<keyword evidence="4" id="KW-1185">Reference proteome</keyword>
<dbReference type="CDD" id="cd00093">
    <property type="entry name" value="HTH_XRE"/>
    <property type="match status" value="1"/>
</dbReference>
<gene>
    <name evidence="3" type="ORF">GCM10009676_31210</name>
</gene>
<sequence length="221" mass="24000">MTDEKKQKNPLGPTGQVVRQNVEQLRSARGLDYKKLSALLGEYGRPIPPLGLSRIEKGTRRVDADDLTALAVVLGVNPNRLLFPVGELPDDVALTPELTVPVGEVWAWALAQRALPLPGSDDEDFELNAVPRWLRRGSDHTASRAAVDVLRRVQQLVQAREAEVAEPAEFEGGVRTARHGEGSDAPRARAASGGDPDSVRRSVRRLRAEVADLIGDDDAGR</sequence>
<feature type="region of interest" description="Disordered" evidence="1">
    <location>
        <begin position="167"/>
        <end position="202"/>
    </location>
</feature>
<evidence type="ECO:0000313" key="3">
    <source>
        <dbReference type="EMBL" id="GAA1243348.1"/>
    </source>
</evidence>
<organism evidence="3 4">
    <name type="scientific">Prauserella halophila</name>
    <dbReference type="NCBI Taxonomy" id="185641"/>
    <lineage>
        <taxon>Bacteria</taxon>
        <taxon>Bacillati</taxon>
        <taxon>Actinomycetota</taxon>
        <taxon>Actinomycetes</taxon>
        <taxon>Pseudonocardiales</taxon>
        <taxon>Pseudonocardiaceae</taxon>
        <taxon>Prauserella</taxon>
    </lineage>
</organism>
<dbReference type="EMBL" id="BAAALN010000008">
    <property type="protein sequence ID" value="GAA1243348.1"/>
    <property type="molecule type" value="Genomic_DNA"/>
</dbReference>
<dbReference type="Gene3D" id="1.10.260.40">
    <property type="entry name" value="lambda repressor-like DNA-binding domains"/>
    <property type="match status" value="1"/>
</dbReference>
<reference evidence="4" key="1">
    <citation type="journal article" date="2019" name="Int. J. Syst. Evol. Microbiol.">
        <title>The Global Catalogue of Microorganisms (GCM) 10K type strain sequencing project: providing services to taxonomists for standard genome sequencing and annotation.</title>
        <authorList>
            <consortium name="The Broad Institute Genomics Platform"/>
            <consortium name="The Broad Institute Genome Sequencing Center for Infectious Disease"/>
            <person name="Wu L."/>
            <person name="Ma J."/>
        </authorList>
    </citation>
    <scope>NUCLEOTIDE SEQUENCE [LARGE SCALE GENOMIC DNA]</scope>
    <source>
        <strain evidence="4">JCM 13023</strain>
    </source>
</reference>
<dbReference type="SUPFAM" id="SSF47413">
    <property type="entry name" value="lambda repressor-like DNA-binding domains"/>
    <property type="match status" value="1"/>
</dbReference>
<feature type="compositionally biased region" description="Basic and acidic residues" evidence="1">
    <location>
        <begin position="178"/>
        <end position="187"/>
    </location>
</feature>
<dbReference type="RefSeq" id="WP_344056444.1">
    <property type="nucleotide sequence ID" value="NZ_BAAALN010000008.1"/>
</dbReference>
<dbReference type="Pfam" id="PF01381">
    <property type="entry name" value="HTH_3"/>
    <property type="match status" value="1"/>
</dbReference>
<accession>A0ABP4H349</accession>
<feature type="domain" description="HTH cro/C1-type" evidence="2">
    <location>
        <begin position="52"/>
        <end position="81"/>
    </location>
</feature>
<name>A0ABP4H349_9PSEU</name>
<dbReference type="SMART" id="SM00530">
    <property type="entry name" value="HTH_XRE"/>
    <property type="match status" value="1"/>
</dbReference>
<evidence type="ECO:0000313" key="4">
    <source>
        <dbReference type="Proteomes" id="UP001500653"/>
    </source>
</evidence>
<dbReference type="PROSITE" id="PS50943">
    <property type="entry name" value="HTH_CROC1"/>
    <property type="match status" value="1"/>
</dbReference>
<dbReference type="InterPro" id="IPR001387">
    <property type="entry name" value="Cro/C1-type_HTH"/>
</dbReference>
<dbReference type="Proteomes" id="UP001500653">
    <property type="component" value="Unassembled WGS sequence"/>
</dbReference>
<dbReference type="InterPro" id="IPR010982">
    <property type="entry name" value="Lambda_DNA-bd_dom_sf"/>
</dbReference>
<comment type="caution">
    <text evidence="3">The sequence shown here is derived from an EMBL/GenBank/DDBJ whole genome shotgun (WGS) entry which is preliminary data.</text>
</comment>
<evidence type="ECO:0000256" key="1">
    <source>
        <dbReference type="SAM" id="MobiDB-lite"/>
    </source>
</evidence>
<protein>
    <recommendedName>
        <fullName evidence="2">HTH cro/C1-type domain-containing protein</fullName>
    </recommendedName>
</protein>